<gene>
    <name evidence="1" type="ORF">BGTH12_LOCUS1414</name>
</gene>
<comment type="caution">
    <text evidence="1">The sequence shown here is derived from an EMBL/GenBank/DDBJ whole genome shotgun (WGS) entry which is preliminary data.</text>
</comment>
<reference evidence="1" key="1">
    <citation type="submission" date="2020-10" db="EMBL/GenBank/DDBJ databases">
        <authorList>
            <person name="Muller C M."/>
        </authorList>
    </citation>
    <scope>NUCLEOTIDE SEQUENCE</scope>
    <source>
        <strain evidence="1">THUN-12</strain>
    </source>
</reference>
<dbReference type="EMBL" id="CAJHIT010000002">
    <property type="protein sequence ID" value="CAD6500056.1"/>
    <property type="molecule type" value="Genomic_DNA"/>
</dbReference>
<dbReference type="AlphaFoldDB" id="A0A9W4CX05"/>
<evidence type="ECO:0000313" key="1">
    <source>
        <dbReference type="EMBL" id="CAD6500056.1"/>
    </source>
</evidence>
<accession>A0A9W4CX05</accession>
<evidence type="ECO:0000313" key="2">
    <source>
        <dbReference type="Proteomes" id="UP000683417"/>
    </source>
</evidence>
<dbReference type="Proteomes" id="UP000683417">
    <property type="component" value="Unassembled WGS sequence"/>
</dbReference>
<protein>
    <submittedName>
        <fullName evidence="1">BgTH12-04161</fullName>
    </submittedName>
</protein>
<sequence>MNIYLNGFPPHSSYHYLHRKHPQLNQPPDLSKVMSRQ</sequence>
<proteinExistence type="predicted"/>
<organism evidence="1 2">
    <name type="scientific">Blumeria graminis f. sp. triticale</name>
    <dbReference type="NCBI Taxonomy" id="1689686"/>
    <lineage>
        <taxon>Eukaryota</taxon>
        <taxon>Fungi</taxon>
        <taxon>Dikarya</taxon>
        <taxon>Ascomycota</taxon>
        <taxon>Pezizomycotina</taxon>
        <taxon>Leotiomycetes</taxon>
        <taxon>Erysiphales</taxon>
        <taxon>Erysiphaceae</taxon>
        <taxon>Blumeria</taxon>
    </lineage>
</organism>
<name>A0A9W4CX05_BLUGR</name>